<organism evidence="14 15">
    <name type="scientific">Nocardia panacis</name>
    <dbReference type="NCBI Taxonomy" id="2340916"/>
    <lineage>
        <taxon>Bacteria</taxon>
        <taxon>Bacillati</taxon>
        <taxon>Actinomycetota</taxon>
        <taxon>Actinomycetes</taxon>
        <taxon>Mycobacteriales</taxon>
        <taxon>Nocardiaceae</taxon>
        <taxon>Nocardia</taxon>
    </lineage>
</organism>
<feature type="transmembrane region" description="Helical" evidence="13">
    <location>
        <begin position="15"/>
        <end position="37"/>
    </location>
</feature>
<gene>
    <name evidence="14" type="ORF">D5S18_33160</name>
</gene>
<comment type="function">
    <text evidence="10">F(1)F(0) ATP synthase produces ATP from ADP in the presence of a proton or sodium gradient. F-type ATPases consist of two structural domains, F(1) containing the extramembraneous catalytic core and F(0) containing the membrane proton channel, linked together by a central stalk and a peripheral stalk. During catalysis, ATP synthesis in the catalytic domain of F(1) is coupled via a rotary mechanism of the central stalk subunits to proton translocation.</text>
</comment>
<dbReference type="InterPro" id="IPR002146">
    <property type="entry name" value="ATP_synth_b/b'su_bac/chlpt"/>
</dbReference>
<evidence type="ECO:0000256" key="13">
    <source>
        <dbReference type="SAM" id="Phobius"/>
    </source>
</evidence>
<keyword evidence="9" id="KW-0066">ATP synthesis</keyword>
<comment type="similarity">
    <text evidence="1 12">Belongs to the ATPase B chain family.</text>
</comment>
<evidence type="ECO:0000313" key="15">
    <source>
        <dbReference type="Proteomes" id="UP000266677"/>
    </source>
</evidence>
<evidence type="ECO:0000256" key="1">
    <source>
        <dbReference type="ARBA" id="ARBA00005513"/>
    </source>
</evidence>
<evidence type="ECO:0000256" key="9">
    <source>
        <dbReference type="ARBA" id="ARBA00023310"/>
    </source>
</evidence>
<dbReference type="InterPro" id="IPR050059">
    <property type="entry name" value="ATP_synthase_B_chain"/>
</dbReference>
<dbReference type="CDD" id="cd06503">
    <property type="entry name" value="ATP-synt_Fo_b"/>
    <property type="match status" value="1"/>
</dbReference>
<protein>
    <recommendedName>
        <fullName evidence="16">ATP synthase subunit b</fullName>
    </recommendedName>
</protein>
<keyword evidence="2 12" id="KW-0813">Transport</keyword>
<dbReference type="GO" id="GO:0045259">
    <property type="term" value="C:proton-transporting ATP synthase complex"/>
    <property type="evidence" value="ECO:0007669"/>
    <property type="project" value="UniProtKB-KW"/>
</dbReference>
<evidence type="ECO:0000256" key="5">
    <source>
        <dbReference type="ARBA" id="ARBA00022781"/>
    </source>
</evidence>
<keyword evidence="7 12" id="KW-0406">Ion transport</keyword>
<dbReference type="EMBL" id="QZFU01000055">
    <property type="protein sequence ID" value="RJO68275.1"/>
    <property type="molecule type" value="Genomic_DNA"/>
</dbReference>
<dbReference type="GO" id="GO:0046961">
    <property type="term" value="F:proton-transporting ATPase activity, rotational mechanism"/>
    <property type="evidence" value="ECO:0007669"/>
    <property type="project" value="TreeGrafter"/>
</dbReference>
<accession>A0A3A4KH55</accession>
<sequence>MTDDRSGLYDITWDWPVFLSQLFGFAVIVGVLAKWVLPPVRTAMRRAQDTIDTQMADSAKASVDLAAAERAFAAAVHAAEAEVARIHREAREDAEGILAGLRETAATETIRVRRAGLRNLSRTRDRLEAELAGDLTTAVLDRTESILRERLESPEAKAESIDLFLAELADGLAEEA</sequence>
<keyword evidence="15" id="KW-1185">Reference proteome</keyword>
<evidence type="ECO:0000256" key="7">
    <source>
        <dbReference type="ARBA" id="ARBA00023065"/>
    </source>
</evidence>
<dbReference type="PANTHER" id="PTHR33445">
    <property type="entry name" value="ATP SYNTHASE SUBUNIT B', CHLOROPLASTIC"/>
    <property type="match status" value="1"/>
</dbReference>
<dbReference type="PANTHER" id="PTHR33445:SF1">
    <property type="entry name" value="ATP SYNTHASE SUBUNIT B"/>
    <property type="match status" value="1"/>
</dbReference>
<evidence type="ECO:0000256" key="12">
    <source>
        <dbReference type="RuleBase" id="RU003848"/>
    </source>
</evidence>
<dbReference type="OrthoDB" id="5242917at2"/>
<dbReference type="RefSeq" id="WP_120045083.1">
    <property type="nucleotide sequence ID" value="NZ_QZFU01000055.1"/>
</dbReference>
<dbReference type="Proteomes" id="UP000266677">
    <property type="component" value="Unassembled WGS sequence"/>
</dbReference>
<evidence type="ECO:0000256" key="6">
    <source>
        <dbReference type="ARBA" id="ARBA00022989"/>
    </source>
</evidence>
<evidence type="ECO:0008006" key="16">
    <source>
        <dbReference type="Google" id="ProtNLM"/>
    </source>
</evidence>
<comment type="caution">
    <text evidence="14">The sequence shown here is derived from an EMBL/GenBank/DDBJ whole genome shotgun (WGS) entry which is preliminary data.</text>
</comment>
<evidence type="ECO:0000256" key="3">
    <source>
        <dbReference type="ARBA" id="ARBA00022547"/>
    </source>
</evidence>
<keyword evidence="6 13" id="KW-1133">Transmembrane helix</keyword>
<evidence type="ECO:0000256" key="2">
    <source>
        <dbReference type="ARBA" id="ARBA00022448"/>
    </source>
</evidence>
<keyword evidence="4 12" id="KW-0812">Transmembrane</keyword>
<dbReference type="AlphaFoldDB" id="A0A3A4KH55"/>
<proteinExistence type="inferred from homology"/>
<dbReference type="Pfam" id="PF00430">
    <property type="entry name" value="ATP-synt_B"/>
    <property type="match status" value="1"/>
</dbReference>
<comment type="subcellular location">
    <subcellularLocation>
        <location evidence="11">Endomembrane system</location>
        <topology evidence="11">Single-pass membrane protein</topology>
    </subcellularLocation>
</comment>
<keyword evidence="5 12" id="KW-0375">Hydrogen ion transport</keyword>
<keyword evidence="3 12" id="KW-0138">CF(0)</keyword>
<evidence type="ECO:0000256" key="10">
    <source>
        <dbReference type="ARBA" id="ARBA00025198"/>
    </source>
</evidence>
<dbReference type="GO" id="GO:0012505">
    <property type="term" value="C:endomembrane system"/>
    <property type="evidence" value="ECO:0007669"/>
    <property type="project" value="UniProtKB-SubCell"/>
</dbReference>
<evidence type="ECO:0000256" key="8">
    <source>
        <dbReference type="ARBA" id="ARBA00023136"/>
    </source>
</evidence>
<name>A0A3A4KH55_9NOCA</name>
<dbReference type="GO" id="GO:0015986">
    <property type="term" value="P:proton motive force-driven ATP synthesis"/>
    <property type="evidence" value="ECO:0007669"/>
    <property type="project" value="InterPro"/>
</dbReference>
<keyword evidence="8 13" id="KW-0472">Membrane</keyword>
<evidence type="ECO:0000256" key="11">
    <source>
        <dbReference type="ARBA" id="ARBA00037847"/>
    </source>
</evidence>
<evidence type="ECO:0000256" key="4">
    <source>
        <dbReference type="ARBA" id="ARBA00022692"/>
    </source>
</evidence>
<reference evidence="14 15" key="1">
    <citation type="submission" date="2018-09" db="EMBL/GenBank/DDBJ databases">
        <title>YIM PH21274 draft genome.</title>
        <authorList>
            <person name="Miao C."/>
        </authorList>
    </citation>
    <scope>NUCLEOTIDE SEQUENCE [LARGE SCALE GENOMIC DNA]</scope>
    <source>
        <strain evidence="14 15">YIM PH 21724</strain>
    </source>
</reference>
<evidence type="ECO:0000313" key="14">
    <source>
        <dbReference type="EMBL" id="RJO68275.1"/>
    </source>
</evidence>